<feature type="compositionally biased region" description="Basic residues" evidence="1">
    <location>
        <begin position="112"/>
        <end position="123"/>
    </location>
</feature>
<protein>
    <recommendedName>
        <fullName evidence="5">PXPV repeat-containing protein</fullName>
    </recommendedName>
</protein>
<evidence type="ECO:0000256" key="1">
    <source>
        <dbReference type="SAM" id="MobiDB-lite"/>
    </source>
</evidence>
<evidence type="ECO:0000313" key="3">
    <source>
        <dbReference type="EMBL" id="MFC7408861.1"/>
    </source>
</evidence>
<reference evidence="4" key="1">
    <citation type="journal article" date="2019" name="Int. J. Syst. Evol. Microbiol.">
        <title>The Global Catalogue of Microorganisms (GCM) 10K type strain sequencing project: providing services to taxonomists for standard genome sequencing and annotation.</title>
        <authorList>
            <consortium name="The Broad Institute Genomics Platform"/>
            <consortium name="The Broad Institute Genome Sequencing Center for Infectious Disease"/>
            <person name="Wu L."/>
            <person name="Ma J."/>
        </authorList>
    </citation>
    <scope>NUCLEOTIDE SEQUENCE [LARGE SCALE GENOMIC DNA]</scope>
    <source>
        <strain evidence="4">CGMCC 1.12371</strain>
    </source>
</reference>
<gene>
    <name evidence="3" type="ORF">ACFQPB_08315</name>
</gene>
<evidence type="ECO:0008006" key="5">
    <source>
        <dbReference type="Google" id="ProtNLM"/>
    </source>
</evidence>
<organism evidence="3 4">
    <name type="scientific">Hydrogenophaga atypica</name>
    <dbReference type="NCBI Taxonomy" id="249409"/>
    <lineage>
        <taxon>Bacteria</taxon>
        <taxon>Pseudomonadati</taxon>
        <taxon>Pseudomonadota</taxon>
        <taxon>Betaproteobacteria</taxon>
        <taxon>Burkholderiales</taxon>
        <taxon>Comamonadaceae</taxon>
        <taxon>Hydrogenophaga</taxon>
    </lineage>
</organism>
<dbReference type="Proteomes" id="UP001596501">
    <property type="component" value="Unassembled WGS sequence"/>
</dbReference>
<feature type="chain" id="PRO_5045378838" description="PXPV repeat-containing protein" evidence="2">
    <location>
        <begin position="36"/>
        <end position="139"/>
    </location>
</feature>
<feature type="signal peptide" evidence="2">
    <location>
        <begin position="1"/>
        <end position="35"/>
    </location>
</feature>
<feature type="compositionally biased region" description="Basic and acidic residues" evidence="1">
    <location>
        <begin position="124"/>
        <end position="139"/>
    </location>
</feature>
<dbReference type="EMBL" id="JBHTCA010000004">
    <property type="protein sequence ID" value="MFC7408861.1"/>
    <property type="molecule type" value="Genomic_DNA"/>
</dbReference>
<dbReference type="RefSeq" id="WP_382199238.1">
    <property type="nucleotide sequence ID" value="NZ_JBHTCA010000004.1"/>
</dbReference>
<keyword evidence="4" id="KW-1185">Reference proteome</keyword>
<feature type="region of interest" description="Disordered" evidence="1">
    <location>
        <begin position="108"/>
        <end position="139"/>
    </location>
</feature>
<accession>A0ABW2QHY2</accession>
<evidence type="ECO:0000313" key="4">
    <source>
        <dbReference type="Proteomes" id="UP001596501"/>
    </source>
</evidence>
<evidence type="ECO:0000256" key="2">
    <source>
        <dbReference type="SAM" id="SignalP"/>
    </source>
</evidence>
<proteinExistence type="predicted"/>
<name>A0ABW2QHY2_9BURK</name>
<keyword evidence="2" id="KW-0732">Signal</keyword>
<comment type="caution">
    <text evidence="3">The sequence shown here is derived from an EMBL/GenBank/DDBJ whole genome shotgun (WGS) entry which is preliminary data.</text>
</comment>
<sequence length="139" mass="15567">MTSDRPSTAYRPWLGRGLAWVAGLCALGAASVAQARDVNWSIGIASPGVSVGVSNHRPVVVYPQPVYGQPVYGQPVYVHPQPVYQVRPMPGYVQPVVVHPYPPVVVYGPPGHGHKHKHRHGHRHGNERWERDDDHRRWR</sequence>